<comment type="caution">
    <text evidence="1">The sequence shown here is derived from an EMBL/GenBank/DDBJ whole genome shotgun (WGS) entry which is preliminary data.</text>
</comment>
<proteinExistence type="predicted"/>
<dbReference type="Proteomes" id="UP001164929">
    <property type="component" value="Chromosome 13"/>
</dbReference>
<protein>
    <submittedName>
        <fullName evidence="1">Uncharacterized protein</fullName>
    </submittedName>
</protein>
<organism evidence="1 2">
    <name type="scientific">Populus alba x Populus x berolinensis</name>
    <dbReference type="NCBI Taxonomy" id="444605"/>
    <lineage>
        <taxon>Eukaryota</taxon>
        <taxon>Viridiplantae</taxon>
        <taxon>Streptophyta</taxon>
        <taxon>Embryophyta</taxon>
        <taxon>Tracheophyta</taxon>
        <taxon>Spermatophyta</taxon>
        <taxon>Magnoliopsida</taxon>
        <taxon>eudicotyledons</taxon>
        <taxon>Gunneridae</taxon>
        <taxon>Pentapetalae</taxon>
        <taxon>rosids</taxon>
        <taxon>fabids</taxon>
        <taxon>Malpighiales</taxon>
        <taxon>Salicaceae</taxon>
        <taxon>Saliceae</taxon>
        <taxon>Populus</taxon>
    </lineage>
</organism>
<reference evidence="1" key="1">
    <citation type="journal article" date="2023" name="Mol. Ecol. Resour.">
        <title>Chromosome-level genome assembly of a triploid poplar Populus alba 'Berolinensis'.</title>
        <authorList>
            <person name="Chen S."/>
            <person name="Yu Y."/>
            <person name="Wang X."/>
            <person name="Wang S."/>
            <person name="Zhang T."/>
            <person name="Zhou Y."/>
            <person name="He R."/>
            <person name="Meng N."/>
            <person name="Wang Y."/>
            <person name="Liu W."/>
            <person name="Liu Z."/>
            <person name="Liu J."/>
            <person name="Guo Q."/>
            <person name="Huang H."/>
            <person name="Sederoff R.R."/>
            <person name="Wang G."/>
            <person name="Qu G."/>
            <person name="Chen S."/>
        </authorList>
    </citation>
    <scope>NUCLEOTIDE SEQUENCE</scope>
    <source>
        <strain evidence="1">SC-2020</strain>
    </source>
</reference>
<evidence type="ECO:0000313" key="2">
    <source>
        <dbReference type="Proteomes" id="UP001164929"/>
    </source>
</evidence>
<name>A0AAD6LVR5_9ROSI</name>
<evidence type="ECO:0000313" key="1">
    <source>
        <dbReference type="EMBL" id="KAJ6974194.1"/>
    </source>
</evidence>
<accession>A0AAD6LVR5</accession>
<keyword evidence="2" id="KW-1185">Reference proteome</keyword>
<sequence length="59" mass="7096">MSILSSVGNLKSIIELERNQFLVEFGYIIKPSLPYSVRIYITFSRFSLYKRRQIYRVYV</sequence>
<dbReference type="EMBL" id="JAQIZT010000013">
    <property type="protein sequence ID" value="KAJ6974194.1"/>
    <property type="molecule type" value="Genomic_DNA"/>
</dbReference>
<gene>
    <name evidence="1" type="ORF">NC653_030316</name>
</gene>
<dbReference type="AlphaFoldDB" id="A0AAD6LVR5"/>